<dbReference type="Proteomes" id="UP000763447">
    <property type="component" value="Unassembled WGS sequence"/>
</dbReference>
<name>A0ABX1L0H1_9LACO</name>
<feature type="non-terminal residue" evidence="2">
    <location>
        <position position="1"/>
    </location>
</feature>
<dbReference type="InterPro" id="IPR029261">
    <property type="entry name" value="Transposase_Znf"/>
</dbReference>
<feature type="domain" description="Transposase IS204/IS1001/IS1096/IS1165 zinc-finger" evidence="1">
    <location>
        <begin position="7"/>
        <end position="55"/>
    </location>
</feature>
<evidence type="ECO:0000259" key="1">
    <source>
        <dbReference type="Pfam" id="PF14690"/>
    </source>
</evidence>
<keyword evidence="3" id="KW-1185">Reference proteome</keyword>
<protein>
    <submittedName>
        <fullName evidence="2">Transposase</fullName>
    </submittedName>
</protein>
<dbReference type="RefSeq" id="WP_168926214.1">
    <property type="nucleotide sequence ID" value="NZ_JAAXLJ010000088.1"/>
</dbReference>
<dbReference type="InterPro" id="IPR047951">
    <property type="entry name" value="Transpos_ISL3"/>
</dbReference>
<organism evidence="2 3">
    <name type="scientific">Secundilactobacillus angelensis</name>
    <dbReference type="NCBI Taxonomy" id="2722706"/>
    <lineage>
        <taxon>Bacteria</taxon>
        <taxon>Bacillati</taxon>
        <taxon>Bacillota</taxon>
        <taxon>Bacilli</taxon>
        <taxon>Lactobacillales</taxon>
        <taxon>Lactobacillaceae</taxon>
        <taxon>Secundilactobacillus</taxon>
    </lineage>
</organism>
<feature type="non-terminal residue" evidence="2">
    <location>
        <position position="120"/>
    </location>
</feature>
<reference evidence="2 3" key="1">
    <citation type="submission" date="2020-04" db="EMBL/GenBank/DDBJ databases">
        <title>A novel species of genus Lactobacillus that was isolated from fermented food Zha-chili.</title>
        <authorList>
            <person name="Zhang Z."/>
        </authorList>
    </citation>
    <scope>NUCLEOTIDE SEQUENCE [LARGE SCALE GENOMIC DNA]</scope>
    <source>
        <strain evidence="3">HBUAS51383</strain>
    </source>
</reference>
<dbReference type="PANTHER" id="PTHR33498:SF1">
    <property type="entry name" value="TRANSPOSASE FOR INSERTION SEQUENCE ELEMENT IS1557"/>
    <property type="match status" value="1"/>
</dbReference>
<accession>A0ABX1L0H1</accession>
<proteinExistence type="predicted"/>
<comment type="caution">
    <text evidence="2">The sequence shown here is derived from an EMBL/GenBank/DDBJ whole genome shotgun (WGS) entry which is preliminary data.</text>
</comment>
<evidence type="ECO:0000313" key="3">
    <source>
        <dbReference type="Proteomes" id="UP000763447"/>
    </source>
</evidence>
<dbReference type="Pfam" id="PF14690">
    <property type="entry name" value="Zn_ribbon_ISL3"/>
    <property type="match status" value="1"/>
</dbReference>
<evidence type="ECO:0000313" key="2">
    <source>
        <dbReference type="EMBL" id="NLR19696.1"/>
    </source>
</evidence>
<dbReference type="PANTHER" id="PTHR33498">
    <property type="entry name" value="TRANSPOSASE FOR INSERTION SEQUENCE ELEMENT IS1557"/>
    <property type="match status" value="1"/>
</dbReference>
<dbReference type="EMBL" id="JAAXLJ010000088">
    <property type="protein sequence ID" value="NLR19696.1"/>
    <property type="molecule type" value="Genomic_DNA"/>
</dbReference>
<gene>
    <name evidence="2" type="ORF">HC026_12475</name>
</gene>
<sequence>GKLTYRPKACPHCGVVNDHKIINYGWRETNVRFVQTLGNNVLLKLNRRNFKCKECQRTFLAQTSLVPKHCSISNPTRQECLERLAEPVSLKHIANELATSASFVARMLMQSETYFEPNWQ</sequence>